<accession>A0ABN9SCN9</accession>
<organism evidence="2 3">
    <name type="scientific">Prorocentrum cordatum</name>
    <dbReference type="NCBI Taxonomy" id="2364126"/>
    <lineage>
        <taxon>Eukaryota</taxon>
        <taxon>Sar</taxon>
        <taxon>Alveolata</taxon>
        <taxon>Dinophyceae</taxon>
        <taxon>Prorocentrales</taxon>
        <taxon>Prorocentraceae</taxon>
        <taxon>Prorocentrum</taxon>
    </lineage>
</organism>
<evidence type="ECO:0000313" key="2">
    <source>
        <dbReference type="EMBL" id="CAK0829403.1"/>
    </source>
</evidence>
<name>A0ABN9SCN9_9DINO</name>
<reference evidence="2" key="1">
    <citation type="submission" date="2023-10" db="EMBL/GenBank/DDBJ databases">
        <authorList>
            <person name="Chen Y."/>
            <person name="Shah S."/>
            <person name="Dougan E. K."/>
            <person name="Thang M."/>
            <person name="Chan C."/>
        </authorList>
    </citation>
    <scope>NUCLEOTIDE SEQUENCE [LARGE SCALE GENOMIC DNA]</scope>
</reference>
<evidence type="ECO:0000256" key="1">
    <source>
        <dbReference type="SAM" id="MobiDB-lite"/>
    </source>
</evidence>
<proteinExistence type="predicted"/>
<protein>
    <submittedName>
        <fullName evidence="2">Uncharacterized protein</fullName>
    </submittedName>
</protein>
<feature type="region of interest" description="Disordered" evidence="1">
    <location>
        <begin position="80"/>
        <end position="102"/>
    </location>
</feature>
<gene>
    <name evidence="2" type="ORF">PCOR1329_LOCUS28358</name>
</gene>
<keyword evidence="3" id="KW-1185">Reference proteome</keyword>
<comment type="caution">
    <text evidence="2">The sequence shown here is derived from an EMBL/GenBank/DDBJ whole genome shotgun (WGS) entry which is preliminary data.</text>
</comment>
<sequence>MLLPAISDDEKYPARIQSALVPGDRGETGGDVVPMIAGPMVRAIPAPSPLARIALEGGVADSPPNKLPDVARVMPGADMSRTGRVDARGKTQPVIGPPKRIRSWDDDEGAFSTWKPARAIKSFKHSKCLFVVNPGADAEREGARDRRVPVAEGSPLPDSVAGFAASILARATFVRNSCQLSYVSQLE</sequence>
<dbReference type="Proteomes" id="UP001189429">
    <property type="component" value="Unassembled WGS sequence"/>
</dbReference>
<evidence type="ECO:0000313" key="3">
    <source>
        <dbReference type="Proteomes" id="UP001189429"/>
    </source>
</evidence>
<dbReference type="EMBL" id="CAUYUJ010010446">
    <property type="protein sequence ID" value="CAK0829403.1"/>
    <property type="molecule type" value="Genomic_DNA"/>
</dbReference>